<protein>
    <submittedName>
        <fullName evidence="14">DAZ-like protein</fullName>
    </submittedName>
</protein>
<evidence type="ECO:0000256" key="4">
    <source>
        <dbReference type="ARBA" id="ARBA00022782"/>
    </source>
</evidence>
<evidence type="ECO:0000256" key="5">
    <source>
        <dbReference type="ARBA" id="ARBA00022845"/>
    </source>
</evidence>
<dbReference type="CDD" id="cd12672">
    <property type="entry name" value="RRM_DAZL"/>
    <property type="match status" value="1"/>
</dbReference>
<keyword evidence="2" id="KW-0217">Developmental protein</keyword>
<dbReference type="PANTHER" id="PTHR11176">
    <property type="entry name" value="BOULE-RELATED"/>
    <property type="match status" value="1"/>
</dbReference>
<sequence>MSDAGSPMEDQPSGYVLPEGKIVPNTVFVGGIDIRIDQHEIKDFFSKFGSVKEVKIITDRAGVSKGYGFVSFYDDIDIQKIVDSQINFHGKRLKLGPAIRKQSTCPHIQPRTVVLSTQVPQYQSMWNTPVTDAYVQPTPMFSPMASYIQACPYPSSPVMLQQVPLAYQQPGYYQVAPQWSGGDQRSYVLPQALTWNYTGNDFETACGEVLQADYTIPEQNALVSTSPQKKIDRSIQTAVSCLFSGDGRFHKPFFQDDFMKERRVHQFKRRAMFRSTMEKPGL</sequence>
<keyword evidence="7 11" id="KW-0694">RNA-binding</keyword>
<dbReference type="Pfam" id="PF00076">
    <property type="entry name" value="RRM_1"/>
    <property type="match status" value="1"/>
</dbReference>
<proteinExistence type="evidence at transcript level"/>
<dbReference type="SMART" id="SM00360">
    <property type="entry name" value="RRM"/>
    <property type="match status" value="1"/>
</dbReference>
<evidence type="ECO:0000256" key="8">
    <source>
        <dbReference type="ARBA" id="ARBA00022943"/>
    </source>
</evidence>
<evidence type="ECO:0000313" key="14">
    <source>
        <dbReference type="EMBL" id="CAM32330.2"/>
    </source>
</evidence>
<evidence type="ECO:0000256" key="7">
    <source>
        <dbReference type="ARBA" id="ARBA00022884"/>
    </source>
</evidence>
<evidence type="ECO:0000256" key="10">
    <source>
        <dbReference type="ARBA" id="ARBA00064561"/>
    </source>
</evidence>
<evidence type="ECO:0000259" key="12">
    <source>
        <dbReference type="PROSITE" id="PS50102"/>
    </source>
</evidence>
<dbReference type="SUPFAM" id="SSF54928">
    <property type="entry name" value="RNA-binding domain, RBD"/>
    <property type="match status" value="1"/>
</dbReference>
<dbReference type="Gene3D" id="3.30.70.330">
    <property type="match status" value="1"/>
</dbReference>
<evidence type="ECO:0000256" key="6">
    <source>
        <dbReference type="ARBA" id="ARBA00022871"/>
    </source>
</evidence>
<comment type="subcellular location">
    <subcellularLocation>
        <location evidence="1">Cytoplasm</location>
    </subcellularLocation>
</comment>
<dbReference type="InterPro" id="IPR043628">
    <property type="entry name" value="DAZ_dom"/>
</dbReference>
<dbReference type="GO" id="GO:0070935">
    <property type="term" value="P:3'-UTR-mediated mRNA stabilization"/>
    <property type="evidence" value="ECO:0007669"/>
    <property type="project" value="TreeGrafter"/>
</dbReference>
<evidence type="ECO:0000256" key="3">
    <source>
        <dbReference type="ARBA" id="ARBA00022490"/>
    </source>
</evidence>
<dbReference type="PANTHER" id="PTHR11176:SF4">
    <property type="entry name" value="DELETED IN AZOOSPERMIA-LIKE"/>
    <property type="match status" value="1"/>
</dbReference>
<accession>A8Y7V3</accession>
<comment type="function">
    <text evidence="9">RNA-binding protein that is required for primordial germ cell (PGC) differentiation and indirectly necessary for the migration of PGCs through the endoderm. May promote meiotic cell division during spermatogenesis. Shows a preference for G- and U-rich RNAs and probably binds the 3'-UTR of target mRNAs. Stimulates the initiation of translation of mRNAs through the recruitment of poly(A)-binding proteins (PABPs).</text>
</comment>
<organism evidence="14">
    <name type="scientific">Pelophylax lessonae</name>
    <name type="common">Pool frog</name>
    <name type="synonym">Rana lessonae</name>
    <dbReference type="NCBI Taxonomy" id="45623"/>
    <lineage>
        <taxon>Eukaryota</taxon>
        <taxon>Metazoa</taxon>
        <taxon>Chordata</taxon>
        <taxon>Craniata</taxon>
        <taxon>Vertebrata</taxon>
        <taxon>Euteleostomi</taxon>
        <taxon>Amphibia</taxon>
        <taxon>Batrachia</taxon>
        <taxon>Anura</taxon>
        <taxon>Neobatrachia</taxon>
        <taxon>Ranoidea</taxon>
        <taxon>Ranidae</taxon>
        <taxon>Pelophylax</taxon>
    </lineage>
</organism>
<dbReference type="GO" id="GO:0008494">
    <property type="term" value="F:translation activator activity"/>
    <property type="evidence" value="ECO:0007669"/>
    <property type="project" value="TreeGrafter"/>
</dbReference>
<dbReference type="AlphaFoldDB" id="A8Y7V3"/>
<dbReference type="GO" id="GO:0045948">
    <property type="term" value="P:positive regulation of translational initiation"/>
    <property type="evidence" value="ECO:0007669"/>
    <property type="project" value="TreeGrafter"/>
</dbReference>
<evidence type="ECO:0000256" key="2">
    <source>
        <dbReference type="ARBA" id="ARBA00022473"/>
    </source>
</evidence>
<keyword evidence="3" id="KW-0963">Cytoplasm</keyword>
<reference evidence="14" key="1">
    <citation type="submission" date="2008-09" db="EMBL/GenBank/DDBJ databases">
        <title>The hybridogenetic Rana esculenta complex: a molecular glance.</title>
        <authorList>
            <person name="Marracci S."/>
            <person name="Ragghianti M."/>
        </authorList>
    </citation>
    <scope>NUCLEOTIDE SEQUENCE</scope>
    <source>
        <tissue evidence="14">Ovary</tissue>
        <tissue evidence="14">Testis</tissue>
    </source>
</reference>
<dbReference type="EMBL" id="AM490198">
    <property type="protein sequence ID" value="CAM32330.2"/>
    <property type="molecule type" value="mRNA"/>
</dbReference>
<keyword evidence="5" id="KW-0810">Translation regulation</keyword>
<feature type="domain" description="DAZ" evidence="13">
    <location>
        <begin position="150"/>
        <end position="174"/>
    </location>
</feature>
<dbReference type="InterPro" id="IPR037551">
    <property type="entry name" value="DAZ_RRM_vert"/>
</dbReference>
<dbReference type="InterPro" id="IPR012677">
    <property type="entry name" value="Nucleotide-bd_a/b_plait_sf"/>
</dbReference>
<keyword evidence="6" id="KW-0744">Spermatogenesis</keyword>
<dbReference type="PROSITE" id="PS50102">
    <property type="entry name" value="RRM"/>
    <property type="match status" value="1"/>
</dbReference>
<dbReference type="GO" id="GO:0007283">
    <property type="term" value="P:spermatogenesis"/>
    <property type="evidence" value="ECO:0007669"/>
    <property type="project" value="UniProtKB-KW"/>
</dbReference>
<evidence type="ECO:0000256" key="1">
    <source>
        <dbReference type="ARBA" id="ARBA00004496"/>
    </source>
</evidence>
<gene>
    <name evidence="14" type="primary">dazl</name>
</gene>
<evidence type="ECO:0000256" key="11">
    <source>
        <dbReference type="PROSITE-ProRule" id="PRU00176"/>
    </source>
</evidence>
<name>A8Y7V3_PELLE</name>
<dbReference type="GO" id="GO:0048477">
    <property type="term" value="P:oogenesis"/>
    <property type="evidence" value="ECO:0007669"/>
    <property type="project" value="UniProtKB-KW"/>
</dbReference>
<keyword evidence="4" id="KW-0221">Differentiation</keyword>
<dbReference type="GO" id="GO:0003730">
    <property type="term" value="F:mRNA 3'-UTR binding"/>
    <property type="evidence" value="ECO:0007669"/>
    <property type="project" value="InterPro"/>
</dbReference>
<comment type="subunit">
    <text evidence="10">Interacts with the C-terminus of pabp1 and with epabp. Prior to oocyte maturation, found in a complex with epabp and pum2 proteins and spdy1 mRNA; pum2 dissociates from the complex during maturation.</text>
</comment>
<feature type="domain" description="RRM" evidence="12">
    <location>
        <begin position="25"/>
        <end position="100"/>
    </location>
</feature>
<evidence type="ECO:0000259" key="13">
    <source>
        <dbReference type="PROSITE" id="PS51890"/>
    </source>
</evidence>
<dbReference type="PROSITE" id="PS51890">
    <property type="entry name" value="DAZ"/>
    <property type="match status" value="1"/>
</dbReference>
<dbReference type="FunFam" id="3.30.70.330:FF:000180">
    <property type="entry name" value="Deleted in azoospermia-like"/>
    <property type="match status" value="1"/>
</dbReference>
<evidence type="ECO:0000256" key="9">
    <source>
        <dbReference type="ARBA" id="ARBA00057262"/>
    </source>
</evidence>
<dbReference type="InterPro" id="IPR000504">
    <property type="entry name" value="RRM_dom"/>
</dbReference>
<dbReference type="GO" id="GO:0045495">
    <property type="term" value="C:pole plasm"/>
    <property type="evidence" value="ECO:0007669"/>
    <property type="project" value="UniProtKB-ARBA"/>
</dbReference>
<dbReference type="InterPro" id="IPR035979">
    <property type="entry name" value="RBD_domain_sf"/>
</dbReference>
<keyword evidence="8" id="KW-0896">Oogenesis</keyword>